<dbReference type="GO" id="GO:1901359">
    <property type="term" value="F:tungstate binding"/>
    <property type="evidence" value="ECO:0007669"/>
    <property type="project" value="UniProtKB-ARBA"/>
</dbReference>
<dbReference type="GO" id="GO:0015689">
    <property type="term" value="P:molybdate ion transport"/>
    <property type="evidence" value="ECO:0007669"/>
    <property type="project" value="InterPro"/>
</dbReference>
<feature type="binding site" evidence="6">
    <location>
        <position position="64"/>
    </location>
    <ligand>
        <name>molybdate</name>
        <dbReference type="ChEBI" id="CHEBI:36264"/>
    </ligand>
</feature>
<evidence type="ECO:0000256" key="6">
    <source>
        <dbReference type="PIRSR" id="PIRSR004846-1"/>
    </source>
</evidence>
<feature type="binding site" evidence="6">
    <location>
        <position position="175"/>
    </location>
    <ligand>
        <name>molybdate</name>
        <dbReference type="ChEBI" id="CHEBI:36264"/>
    </ligand>
</feature>
<name>A0A917ECH0_9RHOB</name>
<evidence type="ECO:0000256" key="2">
    <source>
        <dbReference type="ARBA" id="ARBA00022505"/>
    </source>
</evidence>
<dbReference type="EMBL" id="BMFJ01000001">
    <property type="protein sequence ID" value="GGE19279.1"/>
    <property type="molecule type" value="Genomic_DNA"/>
</dbReference>
<dbReference type="GO" id="GO:0030288">
    <property type="term" value="C:outer membrane-bounded periplasmic space"/>
    <property type="evidence" value="ECO:0007669"/>
    <property type="project" value="TreeGrafter"/>
</dbReference>
<feature type="binding site" evidence="6">
    <location>
        <position position="193"/>
    </location>
    <ligand>
        <name>molybdate</name>
        <dbReference type="ChEBI" id="CHEBI:36264"/>
    </ligand>
</feature>
<evidence type="ECO:0000256" key="1">
    <source>
        <dbReference type="ARBA" id="ARBA00009175"/>
    </source>
</evidence>
<keyword evidence="2 6" id="KW-0500">Molybdenum</keyword>
<dbReference type="GO" id="GO:0046872">
    <property type="term" value="F:metal ion binding"/>
    <property type="evidence" value="ECO:0007669"/>
    <property type="project" value="UniProtKB-KW"/>
</dbReference>
<feature type="chain" id="PRO_5038124265" evidence="7">
    <location>
        <begin position="28"/>
        <end position="258"/>
    </location>
</feature>
<evidence type="ECO:0000256" key="3">
    <source>
        <dbReference type="ARBA" id="ARBA00022723"/>
    </source>
</evidence>
<dbReference type="Pfam" id="PF13531">
    <property type="entry name" value="SBP_bac_11"/>
    <property type="match status" value="1"/>
</dbReference>
<feature type="signal peptide" evidence="7">
    <location>
        <begin position="1"/>
        <end position="27"/>
    </location>
</feature>
<keyword evidence="4 7" id="KW-0732">Signal</keyword>
<accession>A0A917ECH0</accession>
<dbReference type="Gene3D" id="3.40.190.10">
    <property type="entry name" value="Periplasmic binding protein-like II"/>
    <property type="match status" value="2"/>
</dbReference>
<comment type="similarity">
    <text evidence="1">Belongs to the bacterial solute-binding protein ModA family.</text>
</comment>
<dbReference type="AlphaFoldDB" id="A0A917ECH0"/>
<dbReference type="NCBIfam" id="TIGR01256">
    <property type="entry name" value="modA"/>
    <property type="match status" value="1"/>
</dbReference>
<dbReference type="PANTHER" id="PTHR30632:SF17">
    <property type="entry name" value="MOLYBDATE-BINDING PROTEIN MODA"/>
    <property type="match status" value="1"/>
</dbReference>
<dbReference type="PANTHER" id="PTHR30632">
    <property type="entry name" value="MOLYBDATE-BINDING PERIPLASMIC PROTEIN"/>
    <property type="match status" value="1"/>
</dbReference>
<protein>
    <submittedName>
        <fullName evidence="8">Molybdate ABC transporter substrate-binding protein</fullName>
    </submittedName>
</protein>
<dbReference type="InterPro" id="IPR005950">
    <property type="entry name" value="ModA"/>
</dbReference>
<comment type="caution">
    <text evidence="8">The sequence shown here is derived from an EMBL/GenBank/DDBJ whole genome shotgun (WGS) entry which is preliminary data.</text>
</comment>
<dbReference type="GO" id="GO:0030973">
    <property type="term" value="F:molybdate ion binding"/>
    <property type="evidence" value="ECO:0007669"/>
    <property type="project" value="TreeGrafter"/>
</dbReference>
<organism evidence="8 9">
    <name type="scientific">Primorskyibacter flagellatus</name>
    <dbReference type="NCBI Taxonomy" id="1387277"/>
    <lineage>
        <taxon>Bacteria</taxon>
        <taxon>Pseudomonadati</taxon>
        <taxon>Pseudomonadota</taxon>
        <taxon>Alphaproteobacteria</taxon>
        <taxon>Rhodobacterales</taxon>
        <taxon>Roseobacteraceae</taxon>
        <taxon>Primorskyibacter</taxon>
    </lineage>
</organism>
<dbReference type="SUPFAM" id="SSF53850">
    <property type="entry name" value="Periplasmic binding protein-like II"/>
    <property type="match status" value="1"/>
</dbReference>
<evidence type="ECO:0000256" key="5">
    <source>
        <dbReference type="ARBA" id="ARBA00062515"/>
    </source>
</evidence>
<sequence>MGDMRPTMLRILCSFLTLLMLALPAQAERLLVFAAASLAGPLDTVAKAYGEETGTEVVVSYAGSSALARQIEQGAPADVFLSANQGWMDHLAAMGHIDNATRADLWGNELVLVASAPGPEVALTPETDLMALLAGGRLALALPDAVPAGIYAREALTTLGLWDGVKESLAPADNVRSALALVATGAAPWGVVYATDARAEPAVHVRGTFPAESHPAITYPGAVIQGAGPEAHAFLSYLSAAPSREVFEAAGFRAALAP</sequence>
<dbReference type="FunFam" id="3.40.190.10:FF:000035">
    <property type="entry name" value="Molybdate ABC transporter substrate-binding protein"/>
    <property type="match status" value="1"/>
</dbReference>
<evidence type="ECO:0000313" key="9">
    <source>
        <dbReference type="Proteomes" id="UP000612855"/>
    </source>
</evidence>
<evidence type="ECO:0000313" key="8">
    <source>
        <dbReference type="EMBL" id="GGE19279.1"/>
    </source>
</evidence>
<proteinExistence type="inferred from homology"/>
<dbReference type="Proteomes" id="UP000612855">
    <property type="component" value="Unassembled WGS sequence"/>
</dbReference>
<feature type="binding site" evidence="6">
    <location>
        <position position="37"/>
    </location>
    <ligand>
        <name>molybdate</name>
        <dbReference type="ChEBI" id="CHEBI:36264"/>
    </ligand>
</feature>
<comment type="subunit">
    <text evidence="5">The complex is composed of two ATP-binding proteins (ModC), two transmembrane proteins (ModB) and a solute-binding protein (ModA).</text>
</comment>
<keyword evidence="3 6" id="KW-0479">Metal-binding</keyword>
<keyword evidence="9" id="KW-1185">Reference proteome</keyword>
<evidence type="ECO:0000256" key="4">
    <source>
        <dbReference type="ARBA" id="ARBA00022729"/>
    </source>
</evidence>
<gene>
    <name evidence="8" type="primary">modA</name>
    <name evidence="8" type="ORF">GCM10011360_05090</name>
</gene>
<dbReference type="PIRSF" id="PIRSF004846">
    <property type="entry name" value="ModA"/>
    <property type="match status" value="1"/>
</dbReference>
<dbReference type="InterPro" id="IPR050682">
    <property type="entry name" value="ModA/WtpA"/>
</dbReference>
<feature type="binding site" evidence="6">
    <location>
        <position position="148"/>
    </location>
    <ligand>
        <name>molybdate</name>
        <dbReference type="ChEBI" id="CHEBI:36264"/>
    </ligand>
</feature>
<reference evidence="9" key="1">
    <citation type="journal article" date="2019" name="Int. J. Syst. Evol. Microbiol.">
        <title>The Global Catalogue of Microorganisms (GCM) 10K type strain sequencing project: providing services to taxonomists for standard genome sequencing and annotation.</title>
        <authorList>
            <consortium name="The Broad Institute Genomics Platform"/>
            <consortium name="The Broad Institute Genome Sequencing Center for Infectious Disease"/>
            <person name="Wu L."/>
            <person name="Ma J."/>
        </authorList>
    </citation>
    <scope>NUCLEOTIDE SEQUENCE [LARGE SCALE GENOMIC DNA]</scope>
    <source>
        <strain evidence="9">CGMCC 1.12664</strain>
    </source>
</reference>
<evidence type="ECO:0000256" key="7">
    <source>
        <dbReference type="SAM" id="SignalP"/>
    </source>
</evidence>